<dbReference type="GO" id="GO:0016779">
    <property type="term" value="F:nucleotidyltransferase activity"/>
    <property type="evidence" value="ECO:0007669"/>
    <property type="project" value="UniProtKB-KW"/>
</dbReference>
<dbReference type="InterPro" id="IPR014729">
    <property type="entry name" value="Rossmann-like_a/b/a_fold"/>
</dbReference>
<keyword evidence="2 4" id="KW-0548">Nucleotidyltransferase</keyword>
<sequence>MKEKPSEKQLDTNSGPRIGITFSAFDLLHAGHVAMLEEAKRQCDYLICGLQVDPSLDRPEKNKPTQTVVERYIQLRGCKYVDEIVPYITEQDLDDVLRSFKIDVRIVGDEYKNKNFTGRDYCEEKGIELYFNKRDHRFSSSGLRKVVAEKELNNAKQKADS</sequence>
<evidence type="ECO:0000256" key="1">
    <source>
        <dbReference type="ARBA" id="ARBA00022679"/>
    </source>
</evidence>
<dbReference type="Proteomes" id="UP000616201">
    <property type="component" value="Unassembled WGS sequence"/>
</dbReference>
<comment type="caution">
    <text evidence="4">The sequence shown here is derived from an EMBL/GenBank/DDBJ whole genome shotgun (WGS) entry which is preliminary data.</text>
</comment>
<organism evidence="4 5">
    <name type="scientific">Sphingobacterium hungaricum</name>
    <dbReference type="NCBI Taxonomy" id="2082723"/>
    <lineage>
        <taxon>Bacteria</taxon>
        <taxon>Pseudomonadati</taxon>
        <taxon>Bacteroidota</taxon>
        <taxon>Sphingobacteriia</taxon>
        <taxon>Sphingobacteriales</taxon>
        <taxon>Sphingobacteriaceae</taxon>
        <taxon>Sphingobacterium</taxon>
    </lineage>
</organism>
<evidence type="ECO:0000313" key="4">
    <source>
        <dbReference type="EMBL" id="MBE8714134.1"/>
    </source>
</evidence>
<dbReference type="PANTHER" id="PTHR43793:SF1">
    <property type="entry name" value="FAD SYNTHASE"/>
    <property type="match status" value="1"/>
</dbReference>
<dbReference type="InterPro" id="IPR004821">
    <property type="entry name" value="Cyt_trans-like"/>
</dbReference>
<keyword evidence="5" id="KW-1185">Reference proteome</keyword>
<name>A0A928YQM9_9SPHI</name>
<evidence type="ECO:0000256" key="2">
    <source>
        <dbReference type="ARBA" id="ARBA00022695"/>
    </source>
</evidence>
<keyword evidence="1" id="KW-0808">Transferase</keyword>
<dbReference type="AlphaFoldDB" id="A0A928YQM9"/>
<dbReference type="PANTHER" id="PTHR43793">
    <property type="entry name" value="FAD SYNTHASE"/>
    <property type="match status" value="1"/>
</dbReference>
<dbReference type="RefSeq" id="WP_196934308.1">
    <property type="nucleotide sequence ID" value="NZ_MU158697.1"/>
</dbReference>
<dbReference type="EMBL" id="PRDK01000005">
    <property type="protein sequence ID" value="MBE8714134.1"/>
    <property type="molecule type" value="Genomic_DNA"/>
</dbReference>
<accession>A0A928YQM9</accession>
<proteinExistence type="predicted"/>
<protein>
    <submittedName>
        <fullName evidence="4">Glycerol-3-phosphate cytidylyltransferase</fullName>
    </submittedName>
</protein>
<dbReference type="SUPFAM" id="SSF52374">
    <property type="entry name" value="Nucleotidylyl transferase"/>
    <property type="match status" value="1"/>
</dbReference>
<dbReference type="InterPro" id="IPR050385">
    <property type="entry name" value="Archaeal_FAD_synthase"/>
</dbReference>
<gene>
    <name evidence="4" type="ORF">C4F49_10615</name>
</gene>
<dbReference type="Gene3D" id="3.40.50.620">
    <property type="entry name" value="HUPs"/>
    <property type="match status" value="1"/>
</dbReference>
<dbReference type="NCBIfam" id="TIGR00125">
    <property type="entry name" value="cyt_tran_rel"/>
    <property type="match status" value="1"/>
</dbReference>
<reference evidence="4" key="1">
    <citation type="submission" date="2018-02" db="EMBL/GenBank/DDBJ databases">
        <authorList>
            <person name="Vasarhelyi B.M."/>
            <person name="Deshmukh S."/>
            <person name="Balint B."/>
            <person name="Kukolya J."/>
        </authorList>
    </citation>
    <scope>NUCLEOTIDE SEQUENCE</scope>
    <source>
        <strain evidence="4">KB22</strain>
    </source>
</reference>
<evidence type="ECO:0000259" key="3">
    <source>
        <dbReference type="Pfam" id="PF01467"/>
    </source>
</evidence>
<dbReference type="Pfam" id="PF01467">
    <property type="entry name" value="CTP_transf_like"/>
    <property type="match status" value="1"/>
</dbReference>
<feature type="domain" description="Cytidyltransferase-like" evidence="3">
    <location>
        <begin position="24"/>
        <end position="112"/>
    </location>
</feature>
<evidence type="ECO:0000313" key="5">
    <source>
        <dbReference type="Proteomes" id="UP000616201"/>
    </source>
</evidence>